<dbReference type="Proteomes" id="UP000054821">
    <property type="component" value="Unassembled WGS sequence"/>
</dbReference>
<dbReference type="AlphaFoldDB" id="A0A2P4ZVX2"/>
<dbReference type="RefSeq" id="XP_024406208.1">
    <property type="nucleotide sequence ID" value="XM_024549093.1"/>
</dbReference>
<organism evidence="1 2">
    <name type="scientific">Trichoderma gamsii</name>
    <dbReference type="NCBI Taxonomy" id="398673"/>
    <lineage>
        <taxon>Eukaryota</taxon>
        <taxon>Fungi</taxon>
        <taxon>Dikarya</taxon>
        <taxon>Ascomycota</taxon>
        <taxon>Pezizomycotina</taxon>
        <taxon>Sordariomycetes</taxon>
        <taxon>Hypocreomycetidae</taxon>
        <taxon>Hypocreales</taxon>
        <taxon>Hypocreaceae</taxon>
        <taxon>Trichoderma</taxon>
    </lineage>
</organism>
<dbReference type="GeneID" id="36347427"/>
<comment type="caution">
    <text evidence="1">The sequence shown here is derived from an EMBL/GenBank/DDBJ whole genome shotgun (WGS) entry which is preliminary data.</text>
</comment>
<reference evidence="1 2" key="1">
    <citation type="journal article" date="2016" name="Genome Announc.">
        <title>Draft Whole-Genome Sequence of Trichoderma gamsii T6085, a Promising Biocontrol Agent of Fusarium Head Blight on Wheat.</title>
        <authorList>
            <person name="Baroncelli R."/>
            <person name="Zapparata A."/>
            <person name="Piaggeschi G."/>
            <person name="Sarrocco S."/>
            <person name="Vannacci G."/>
        </authorList>
    </citation>
    <scope>NUCLEOTIDE SEQUENCE [LARGE SCALE GENOMIC DNA]</scope>
    <source>
        <strain evidence="1 2">T6085</strain>
    </source>
</reference>
<dbReference type="EMBL" id="JPDN02000007">
    <property type="protein sequence ID" value="PON28454.1"/>
    <property type="molecule type" value="Genomic_DNA"/>
</dbReference>
<evidence type="ECO:0000313" key="2">
    <source>
        <dbReference type="Proteomes" id="UP000054821"/>
    </source>
</evidence>
<protein>
    <submittedName>
        <fullName evidence="1">Uncharacterized protein</fullName>
    </submittedName>
</protein>
<proteinExistence type="predicted"/>
<gene>
    <name evidence="1" type="ORF">TGAM01_v202948</name>
</gene>
<keyword evidence="2" id="KW-1185">Reference proteome</keyword>
<name>A0A2P4ZVX2_9HYPO</name>
<accession>A0A2P4ZVX2</accession>
<sequence length="74" mass="8436">MIDTYQLTGTMPGFFYSDTHACPCTYTQDFIASKPPNQETPSLLVNAKPSRSSAQRYPITLTSRKPRHYSLYSR</sequence>
<evidence type="ECO:0000313" key="1">
    <source>
        <dbReference type="EMBL" id="PON28454.1"/>
    </source>
</evidence>